<organism evidence="14 15">
    <name type="scientific">Alkalicoccus luteus</name>
    <dbReference type="NCBI Taxonomy" id="1237094"/>
    <lineage>
        <taxon>Bacteria</taxon>
        <taxon>Bacillati</taxon>
        <taxon>Bacillota</taxon>
        <taxon>Bacilli</taxon>
        <taxon>Bacillales</taxon>
        <taxon>Bacillaceae</taxon>
        <taxon>Alkalicoccus</taxon>
    </lineage>
</organism>
<dbReference type="InterPro" id="IPR000740">
    <property type="entry name" value="GrpE"/>
</dbReference>
<dbReference type="Proteomes" id="UP000752012">
    <property type="component" value="Unassembled WGS sequence"/>
</dbReference>
<feature type="compositionally biased region" description="Acidic residues" evidence="13">
    <location>
        <begin position="14"/>
        <end position="39"/>
    </location>
</feature>
<dbReference type="GO" id="GO:0042803">
    <property type="term" value="F:protein homodimerization activity"/>
    <property type="evidence" value="ECO:0007669"/>
    <property type="project" value="InterPro"/>
</dbReference>
<dbReference type="PANTHER" id="PTHR21237:SF23">
    <property type="entry name" value="GRPE PROTEIN HOMOLOG, MITOCHONDRIAL"/>
    <property type="match status" value="1"/>
</dbReference>
<evidence type="ECO:0000256" key="3">
    <source>
        <dbReference type="ARBA" id="ARBA00011738"/>
    </source>
</evidence>
<dbReference type="CDD" id="cd00446">
    <property type="entry name" value="GrpE"/>
    <property type="match status" value="1"/>
</dbReference>
<evidence type="ECO:0000256" key="2">
    <source>
        <dbReference type="ARBA" id="ARBA00009054"/>
    </source>
</evidence>
<evidence type="ECO:0000313" key="14">
    <source>
        <dbReference type="EMBL" id="NJP36505.1"/>
    </source>
</evidence>
<dbReference type="Gene3D" id="3.90.20.20">
    <property type="match status" value="1"/>
</dbReference>
<dbReference type="PRINTS" id="PR00773">
    <property type="entry name" value="GRPEPROTEIN"/>
</dbReference>
<dbReference type="FunFam" id="2.30.22.10:FF:000001">
    <property type="entry name" value="Protein GrpE"/>
    <property type="match status" value="1"/>
</dbReference>
<evidence type="ECO:0000256" key="8">
    <source>
        <dbReference type="ARBA" id="ARBA00072274"/>
    </source>
</evidence>
<comment type="caution">
    <text evidence="14">The sequence shown here is derived from an EMBL/GenBank/DDBJ whole genome shotgun (WGS) entry which is preliminary data.</text>
</comment>
<name>A0A969TTP8_9BACI</name>
<dbReference type="GO" id="GO:0006457">
    <property type="term" value="P:protein folding"/>
    <property type="evidence" value="ECO:0007669"/>
    <property type="project" value="InterPro"/>
</dbReference>
<dbReference type="RefSeq" id="WP_168004798.1">
    <property type="nucleotide sequence ID" value="NZ_JAATHJ010000003.1"/>
</dbReference>
<evidence type="ECO:0000256" key="13">
    <source>
        <dbReference type="SAM" id="MobiDB-lite"/>
    </source>
</evidence>
<comment type="function">
    <text evidence="7 10 11">Participates actively in the response to hyperosmotic and heat shock by preventing the aggregation of stress-denatured proteins, in association with DnaK and GrpE. It is the nucleotide exchange factor for DnaK and may function as a thermosensor. Unfolded proteins bind initially to DnaJ; upon interaction with the DnaJ-bound protein, DnaK hydrolyzes its bound ATP, resulting in the formation of a stable complex. GrpE releases ADP from DnaK; ATP binding to DnaK triggers the release of the substrate protein, thus completing the reaction cycle. Several rounds of ATP-dependent interactions between DnaJ, DnaK and GrpE are required for fully efficient folding.</text>
</comment>
<proteinExistence type="inferred from homology"/>
<dbReference type="GO" id="GO:0051087">
    <property type="term" value="F:protein-folding chaperone binding"/>
    <property type="evidence" value="ECO:0007669"/>
    <property type="project" value="InterPro"/>
</dbReference>
<keyword evidence="5 10" id="KW-0346">Stress response</keyword>
<evidence type="ECO:0000256" key="12">
    <source>
        <dbReference type="RuleBase" id="RU004478"/>
    </source>
</evidence>
<keyword evidence="6 10" id="KW-0143">Chaperone</keyword>
<evidence type="ECO:0000256" key="7">
    <source>
        <dbReference type="ARBA" id="ARBA00053401"/>
    </source>
</evidence>
<dbReference type="SUPFAM" id="SSF58014">
    <property type="entry name" value="Coiled-coil domain of nucleotide exchange factor GrpE"/>
    <property type="match status" value="1"/>
</dbReference>
<dbReference type="InterPro" id="IPR013805">
    <property type="entry name" value="GrpE_CC"/>
</dbReference>
<feature type="compositionally biased region" description="Basic and acidic residues" evidence="13">
    <location>
        <begin position="40"/>
        <end position="51"/>
    </location>
</feature>
<evidence type="ECO:0000256" key="11">
    <source>
        <dbReference type="RuleBase" id="RU000639"/>
    </source>
</evidence>
<reference evidence="14 15" key="1">
    <citation type="submission" date="2020-03" db="EMBL/GenBank/DDBJ databases">
        <title>Assessment of the enzymatic potential of alkaline-tolerant lipase obtained from Bacillus luteus H11 (technogenic soil) for the bioremediation of saline soils contaminated with petroleum substances.</title>
        <authorList>
            <person name="Kalwasinska A."/>
        </authorList>
    </citation>
    <scope>NUCLEOTIDE SEQUENCE [LARGE SCALE GENOMIC DNA]</scope>
    <source>
        <strain evidence="14 15">H11</strain>
    </source>
</reference>
<dbReference type="SUPFAM" id="SSF51064">
    <property type="entry name" value="Head domain of nucleotide exchange factor GrpE"/>
    <property type="match status" value="1"/>
</dbReference>
<accession>A0A969TTP8</accession>
<comment type="subcellular location">
    <subcellularLocation>
        <location evidence="1 10">Cytoplasm</location>
    </subcellularLocation>
</comment>
<dbReference type="GO" id="GO:0005737">
    <property type="term" value="C:cytoplasm"/>
    <property type="evidence" value="ECO:0007669"/>
    <property type="project" value="UniProtKB-SubCell"/>
</dbReference>
<comment type="subunit">
    <text evidence="3 10">Homodimer.</text>
</comment>
<sequence length="185" mass="21532">MSNEEKEELRNENNETEASEQAEPEEAEGAPAEEDAFDEKDEHSREMEEMQNKLLRLQADYDNFRRRTKQEKEAAAKYKSQKLADSLLPALDNFERALMMEPESEEAKNLLQGMQMVYRQLEEALQSEHINVMETVGQPFDPHKHEAVMQVETDEYDSNIIVEELQKGYMLHDKVIRPAMVKVNA</sequence>
<dbReference type="HAMAP" id="MF_01151">
    <property type="entry name" value="GrpE"/>
    <property type="match status" value="1"/>
</dbReference>
<evidence type="ECO:0000256" key="10">
    <source>
        <dbReference type="HAMAP-Rule" id="MF_01151"/>
    </source>
</evidence>
<dbReference type="PANTHER" id="PTHR21237">
    <property type="entry name" value="GRPE PROTEIN"/>
    <property type="match status" value="1"/>
</dbReference>
<dbReference type="NCBIfam" id="NF010738">
    <property type="entry name" value="PRK14140.1"/>
    <property type="match status" value="1"/>
</dbReference>
<dbReference type="EMBL" id="JAATHJ010000003">
    <property type="protein sequence ID" value="NJP36505.1"/>
    <property type="molecule type" value="Genomic_DNA"/>
</dbReference>
<dbReference type="AlphaFoldDB" id="A0A969TTP8"/>
<dbReference type="Gene3D" id="2.30.22.10">
    <property type="entry name" value="Head domain of nucleotide exchange factor GrpE"/>
    <property type="match status" value="1"/>
</dbReference>
<dbReference type="GO" id="GO:0051082">
    <property type="term" value="F:unfolded protein binding"/>
    <property type="evidence" value="ECO:0007669"/>
    <property type="project" value="TreeGrafter"/>
</dbReference>
<keyword evidence="4 10" id="KW-0963">Cytoplasm</keyword>
<evidence type="ECO:0000256" key="5">
    <source>
        <dbReference type="ARBA" id="ARBA00023016"/>
    </source>
</evidence>
<dbReference type="GO" id="GO:0000774">
    <property type="term" value="F:adenyl-nucleotide exchange factor activity"/>
    <property type="evidence" value="ECO:0007669"/>
    <property type="project" value="InterPro"/>
</dbReference>
<dbReference type="InterPro" id="IPR009012">
    <property type="entry name" value="GrpE_head"/>
</dbReference>
<protein>
    <recommendedName>
        <fullName evidence="8 10">Protein GrpE</fullName>
    </recommendedName>
    <alternativeName>
        <fullName evidence="9 10">HSP-70 cofactor</fullName>
    </alternativeName>
</protein>
<evidence type="ECO:0000256" key="1">
    <source>
        <dbReference type="ARBA" id="ARBA00004496"/>
    </source>
</evidence>
<dbReference type="PROSITE" id="PS01071">
    <property type="entry name" value="GRPE"/>
    <property type="match status" value="1"/>
</dbReference>
<evidence type="ECO:0000313" key="15">
    <source>
        <dbReference type="Proteomes" id="UP000752012"/>
    </source>
</evidence>
<evidence type="ECO:0000256" key="6">
    <source>
        <dbReference type="ARBA" id="ARBA00023186"/>
    </source>
</evidence>
<evidence type="ECO:0000256" key="4">
    <source>
        <dbReference type="ARBA" id="ARBA00022490"/>
    </source>
</evidence>
<keyword evidence="15" id="KW-1185">Reference proteome</keyword>
<feature type="region of interest" description="Disordered" evidence="13">
    <location>
        <begin position="1"/>
        <end position="53"/>
    </location>
</feature>
<comment type="similarity">
    <text evidence="2 10 12">Belongs to the GrpE family.</text>
</comment>
<evidence type="ECO:0000256" key="9">
    <source>
        <dbReference type="ARBA" id="ARBA00076414"/>
    </source>
</evidence>
<gene>
    <name evidence="10 14" type="primary">grpE</name>
    <name evidence="14" type="ORF">HCN83_02745</name>
</gene>
<dbReference type="Pfam" id="PF01025">
    <property type="entry name" value="GrpE"/>
    <property type="match status" value="1"/>
</dbReference>